<evidence type="ECO:0000313" key="1">
    <source>
        <dbReference type="EMBL" id="BAT60486.1"/>
    </source>
</evidence>
<keyword evidence="2" id="KW-1185">Reference proteome</keyword>
<reference evidence="1 2" key="1">
    <citation type="submission" date="2015-08" db="EMBL/GenBank/DDBJ databases">
        <title>Investigation of the bacterial diversity of lava forest soil.</title>
        <authorList>
            <person name="Lee J.S."/>
        </authorList>
    </citation>
    <scope>NUCLEOTIDE SEQUENCE [LARGE SCALE GENOMIC DNA]</scope>
    <source>
        <strain evidence="1 2">GJW-30</strain>
    </source>
</reference>
<dbReference type="Proteomes" id="UP000236884">
    <property type="component" value="Chromosome"/>
</dbReference>
<organism evidence="1 2">
    <name type="scientific">Variibacter gotjawalensis</name>
    <dbReference type="NCBI Taxonomy" id="1333996"/>
    <lineage>
        <taxon>Bacteria</taxon>
        <taxon>Pseudomonadati</taxon>
        <taxon>Pseudomonadota</taxon>
        <taxon>Alphaproteobacteria</taxon>
        <taxon>Hyphomicrobiales</taxon>
        <taxon>Nitrobacteraceae</taxon>
        <taxon>Variibacter</taxon>
    </lineage>
</organism>
<sequence>MAEDPYEKAQRMLQIADMMSNPKDAKKMRAAAETLLFGSSMTKFVHQEQVLPEKVSLRRVAKLS</sequence>
<dbReference type="EMBL" id="AP014946">
    <property type="protein sequence ID" value="BAT60486.1"/>
    <property type="molecule type" value="Genomic_DNA"/>
</dbReference>
<dbReference type="RefSeq" id="WP_096356727.1">
    <property type="nucleotide sequence ID" value="NZ_AP014946.1"/>
</dbReference>
<proteinExistence type="predicted"/>
<protein>
    <submittedName>
        <fullName evidence="1">Uncharacterized protein</fullName>
    </submittedName>
</protein>
<accession>A0A0S3PX32</accession>
<dbReference type="KEGG" id="vgo:GJW-30_1_03030"/>
<evidence type="ECO:0000313" key="2">
    <source>
        <dbReference type="Proteomes" id="UP000236884"/>
    </source>
</evidence>
<name>A0A0S3PX32_9BRAD</name>
<gene>
    <name evidence="1" type="ORF">GJW-30_1_03030</name>
</gene>
<dbReference type="AlphaFoldDB" id="A0A0S3PX32"/>